<sequence>MKNIFLVLLFTLFISKLYFAFAAPIHPLVYEVNLNDRADDLFKVTLQVKGLTKANAIYQFAATAPGTYQIMDMGRYIRSFHSFDKDGRELKAVRLSTNQWQLSQPEKVRRIQYTIAETWDTSVTDHQIFTMCGTSLEEDHVLLNGQAVFGFPTGMQNLPILLKLHYPSDWNVGTALEKNAEGYYMAHNYDHLTDSPILAGNLSTASLVVAGTQVDVYVYSQTGKIQAGQLLHYMETMLQAARHFLRQLPVNRYTFLFHFGDQNGGGWEHNYSSGYVIKEEMFTNAFAERITYLATHEFLHIVTPLHIHSEVIAPFNFVIPTPSQHLWLYEGVTEWASHMMPLRGGMIDLDTYLNRLSKKVEVDKSLDTTMSLSKISLACYLPQGQQQSWNVYNRGALLAGLLDIRLLDLSGGRRGLREVITELIKKYGRDKPFPENEFFTLLVEMTYPEIADFLNRYVKNAEPLPFTDYYSRLGICYIPALATGRKTSFLGVKFEIVAGKLLVSNLSKALQQAGLQVQDQVVKLNHIPLDLATPQGIAYYNSLMDQLKKRIAGQTYYLTIRRNNKEETIVCPILEQEEIKNYVFQISSHPTPEQLHLRSIWLKNL</sequence>
<dbReference type="AlphaFoldDB" id="A0AAE3QP16"/>
<comment type="caution">
    <text evidence="3">The sequence shown here is derived from an EMBL/GenBank/DDBJ whole genome shotgun (WGS) entry which is preliminary data.</text>
</comment>
<evidence type="ECO:0000313" key="3">
    <source>
        <dbReference type="EMBL" id="MDJ1480935.1"/>
    </source>
</evidence>
<evidence type="ECO:0000259" key="1">
    <source>
        <dbReference type="Pfam" id="PF05299"/>
    </source>
</evidence>
<evidence type="ECO:0000313" key="4">
    <source>
        <dbReference type="Proteomes" id="UP001241110"/>
    </source>
</evidence>
<reference evidence="3" key="1">
    <citation type="submission" date="2023-05" db="EMBL/GenBank/DDBJ databases">
        <authorList>
            <person name="Zhang X."/>
        </authorList>
    </citation>
    <scope>NUCLEOTIDE SEQUENCE</scope>
    <source>
        <strain evidence="3">YF14B1</strain>
    </source>
</reference>
<feature type="domain" description="Peptidase M61 N-terminal" evidence="2">
    <location>
        <begin position="30"/>
        <end position="201"/>
    </location>
</feature>
<dbReference type="InterPro" id="IPR007963">
    <property type="entry name" value="Peptidase_M61_catalytic"/>
</dbReference>
<accession>A0AAE3QP16</accession>
<dbReference type="EMBL" id="JASJOS010000004">
    <property type="protein sequence ID" value="MDJ1480935.1"/>
    <property type="molecule type" value="Genomic_DNA"/>
</dbReference>
<gene>
    <name evidence="3" type="ORF">QNI16_10620</name>
</gene>
<protein>
    <submittedName>
        <fullName evidence="3">Peptidase</fullName>
    </submittedName>
</protein>
<feature type="domain" description="Peptidase M61 catalytic" evidence="1">
    <location>
        <begin position="292"/>
        <end position="397"/>
    </location>
</feature>
<dbReference type="RefSeq" id="WP_313978066.1">
    <property type="nucleotide sequence ID" value="NZ_JASJOS010000004.1"/>
</dbReference>
<dbReference type="Gene3D" id="1.10.390.10">
    <property type="entry name" value="Neutral Protease Domain 2"/>
    <property type="match status" value="1"/>
</dbReference>
<dbReference type="SUPFAM" id="SSF55486">
    <property type="entry name" value="Metalloproteases ('zincins'), catalytic domain"/>
    <property type="match status" value="1"/>
</dbReference>
<dbReference type="InterPro" id="IPR027268">
    <property type="entry name" value="Peptidase_M4/M1_CTD_sf"/>
</dbReference>
<dbReference type="Gene3D" id="2.30.42.10">
    <property type="match status" value="1"/>
</dbReference>
<name>A0AAE3QP16_9BACT</name>
<dbReference type="Pfam" id="PF05299">
    <property type="entry name" value="Peptidase_M61"/>
    <property type="match status" value="1"/>
</dbReference>
<evidence type="ECO:0000259" key="2">
    <source>
        <dbReference type="Pfam" id="PF17899"/>
    </source>
</evidence>
<dbReference type="InterPro" id="IPR040756">
    <property type="entry name" value="Peptidase_M61_N"/>
</dbReference>
<dbReference type="PIRSF" id="PIRSF016493">
    <property type="entry name" value="Glycyl_aminpptds"/>
    <property type="match status" value="1"/>
</dbReference>
<dbReference type="Gene3D" id="2.60.40.3650">
    <property type="match status" value="1"/>
</dbReference>
<dbReference type="Proteomes" id="UP001241110">
    <property type="component" value="Unassembled WGS sequence"/>
</dbReference>
<proteinExistence type="predicted"/>
<organism evidence="3 4">
    <name type="scientific">Xanthocytophaga flava</name>
    <dbReference type="NCBI Taxonomy" id="3048013"/>
    <lineage>
        <taxon>Bacteria</taxon>
        <taxon>Pseudomonadati</taxon>
        <taxon>Bacteroidota</taxon>
        <taxon>Cytophagia</taxon>
        <taxon>Cytophagales</taxon>
        <taxon>Rhodocytophagaceae</taxon>
        <taxon>Xanthocytophaga</taxon>
    </lineage>
</organism>
<dbReference type="Pfam" id="PF17899">
    <property type="entry name" value="Peptidase_M61_N"/>
    <property type="match status" value="1"/>
</dbReference>
<dbReference type="InterPro" id="IPR036034">
    <property type="entry name" value="PDZ_sf"/>
</dbReference>
<dbReference type="InterPro" id="IPR024191">
    <property type="entry name" value="Peptidase_M61"/>
</dbReference>